<evidence type="ECO:0008006" key="4">
    <source>
        <dbReference type="Google" id="ProtNLM"/>
    </source>
</evidence>
<comment type="caution">
    <text evidence="2">The sequence shown here is derived from an EMBL/GenBank/DDBJ whole genome shotgun (WGS) entry which is preliminary data.</text>
</comment>
<dbReference type="EMBL" id="JABSOD010000017">
    <property type="protein sequence ID" value="NRQ43819.1"/>
    <property type="molecule type" value="Genomic_DNA"/>
</dbReference>
<evidence type="ECO:0000256" key="1">
    <source>
        <dbReference type="SAM" id="Phobius"/>
    </source>
</evidence>
<gene>
    <name evidence="2" type="ORF">HRH59_14790</name>
</gene>
<proteinExistence type="predicted"/>
<keyword evidence="1" id="KW-1133">Transmembrane helix</keyword>
<accession>A0A7Y5AT46</accession>
<reference evidence="2 3" key="1">
    <citation type="submission" date="2020-06" db="EMBL/GenBank/DDBJ databases">
        <title>Rheinheimera sp. nov., a marine bacterium isolated from coastal.</title>
        <authorList>
            <person name="Yu Q."/>
            <person name="Qi Y."/>
            <person name="Pu J."/>
        </authorList>
    </citation>
    <scope>NUCLEOTIDE SEQUENCE [LARGE SCALE GENOMIC DNA]</scope>
    <source>
        <strain evidence="2 3">YQF-2</strain>
    </source>
</reference>
<name>A0A7Y5AT46_9GAMM</name>
<feature type="transmembrane region" description="Helical" evidence="1">
    <location>
        <begin position="64"/>
        <end position="81"/>
    </location>
</feature>
<keyword evidence="1" id="KW-0472">Membrane</keyword>
<organism evidence="2 3">
    <name type="scientific">Rheinheimera lutimaris</name>
    <dbReference type="NCBI Taxonomy" id="2740584"/>
    <lineage>
        <taxon>Bacteria</taxon>
        <taxon>Pseudomonadati</taxon>
        <taxon>Pseudomonadota</taxon>
        <taxon>Gammaproteobacteria</taxon>
        <taxon>Chromatiales</taxon>
        <taxon>Chromatiaceae</taxon>
        <taxon>Rheinheimera</taxon>
    </lineage>
</organism>
<evidence type="ECO:0000313" key="3">
    <source>
        <dbReference type="Proteomes" id="UP000523161"/>
    </source>
</evidence>
<feature type="transmembrane region" description="Helical" evidence="1">
    <location>
        <begin position="183"/>
        <end position="206"/>
    </location>
</feature>
<feature type="transmembrane region" description="Helical" evidence="1">
    <location>
        <begin position="212"/>
        <end position="231"/>
    </location>
</feature>
<evidence type="ECO:0000313" key="2">
    <source>
        <dbReference type="EMBL" id="NRQ43819.1"/>
    </source>
</evidence>
<dbReference type="Proteomes" id="UP000523161">
    <property type="component" value="Unassembled WGS sequence"/>
</dbReference>
<feature type="transmembrane region" description="Helical" evidence="1">
    <location>
        <begin position="110"/>
        <end position="133"/>
    </location>
</feature>
<dbReference type="AlphaFoldDB" id="A0A7Y5AT46"/>
<protein>
    <recommendedName>
        <fullName evidence="4">DUF624 domain-containing protein</fullName>
    </recommendedName>
</protein>
<keyword evidence="3" id="KW-1185">Reference proteome</keyword>
<feature type="transmembrane region" description="Helical" evidence="1">
    <location>
        <begin position="145"/>
        <end position="171"/>
    </location>
</feature>
<sequence>MVTNGGEQVDKQFRVKLIVRRAAALASVGWLKQSWHIFMQAPLSWVLMFITLGALALFSQVNPLTAVIGILLNPFLTAGVYKSVVAVQQKQAITYTDLFKPLQETGCRAVFVRIAALNMLASIPLTSLAVMLLEQHQAEQPLSAGLVLLFVAGYILAWMIFAYAVAIAYFLRERSLVAIMQASFIACWRNITPLVVFGLLSLLLIMLTMPTMFIGLLLVVPLLNIAFFLSFNEFFALQVKPTDEAVLEV</sequence>
<keyword evidence="1" id="KW-0812">Transmembrane</keyword>
<feature type="transmembrane region" description="Helical" evidence="1">
    <location>
        <begin position="37"/>
        <end position="58"/>
    </location>
</feature>